<feature type="signal peptide" evidence="1">
    <location>
        <begin position="1"/>
        <end position="25"/>
    </location>
</feature>
<dbReference type="CDD" id="cd05483">
    <property type="entry name" value="retropepsin_like_bacteria"/>
    <property type="match status" value="1"/>
</dbReference>
<protein>
    <submittedName>
        <fullName evidence="2">Retroviral aspartyl protease</fullName>
    </submittedName>
</protein>
<gene>
    <name evidence="2" type="ORF">HPF_07265</name>
</gene>
<dbReference type="InterPro" id="IPR011969">
    <property type="entry name" value="Clan_AA_Asp_peptidase_C"/>
</dbReference>
<name>A0A4P6WYK9_HYDPS</name>
<evidence type="ECO:0000256" key="1">
    <source>
        <dbReference type="SAM" id="SignalP"/>
    </source>
</evidence>
<dbReference type="InterPro" id="IPR034122">
    <property type="entry name" value="Retropepsin-like_bacterial"/>
</dbReference>
<sequence precursor="true">MSTKPVFHAVSTALLLALLAGQAAAQTSPQVALSGVSGQKALLVVDGAAPKFLVAGQTHQGVKLLSVDGDSATVDIQGQRHVLQVGAAPVSVGNGRSDGGGQRIVLTADPSGHFLPDGQINGKSVKFLVDTGATTVALGAAEARRINLKYDHGRRIQMSTANGLSTGYLIRLASVRVGDVVAYDVDAVVSPQPMPFVLLGNSFLNRFQMQKNNDQLTLEKRF</sequence>
<dbReference type="EMBL" id="CP037867">
    <property type="protein sequence ID" value="QBM27476.1"/>
    <property type="molecule type" value="Genomic_DNA"/>
</dbReference>
<organism evidence="2 3">
    <name type="scientific">Hydrogenophaga pseudoflava</name>
    <name type="common">Pseudomonas carboxydoflava</name>
    <dbReference type="NCBI Taxonomy" id="47421"/>
    <lineage>
        <taxon>Bacteria</taxon>
        <taxon>Pseudomonadati</taxon>
        <taxon>Pseudomonadota</taxon>
        <taxon>Betaproteobacteria</taxon>
        <taxon>Burkholderiales</taxon>
        <taxon>Comamonadaceae</taxon>
        <taxon>Hydrogenophaga</taxon>
    </lineage>
</organism>
<dbReference type="GO" id="GO:0004190">
    <property type="term" value="F:aspartic-type endopeptidase activity"/>
    <property type="evidence" value="ECO:0007669"/>
    <property type="project" value="InterPro"/>
</dbReference>
<proteinExistence type="predicted"/>
<feature type="chain" id="PRO_5020966909" evidence="1">
    <location>
        <begin position="26"/>
        <end position="222"/>
    </location>
</feature>
<accession>A0A4P6WYK9</accession>
<dbReference type="NCBIfam" id="TIGR02281">
    <property type="entry name" value="clan_AA_DTGA"/>
    <property type="match status" value="1"/>
</dbReference>
<dbReference type="KEGG" id="hpse:HPF_07265"/>
<keyword evidence="1" id="KW-0732">Signal</keyword>
<dbReference type="Pfam" id="PF13975">
    <property type="entry name" value="gag-asp_proteas"/>
    <property type="match status" value="1"/>
</dbReference>
<keyword evidence="3" id="KW-1185">Reference proteome</keyword>
<evidence type="ECO:0000313" key="2">
    <source>
        <dbReference type="EMBL" id="QBM27476.1"/>
    </source>
</evidence>
<dbReference type="InterPro" id="IPR021109">
    <property type="entry name" value="Peptidase_aspartic_dom_sf"/>
</dbReference>
<evidence type="ECO:0000313" key="3">
    <source>
        <dbReference type="Proteomes" id="UP000293912"/>
    </source>
</evidence>
<keyword evidence="2" id="KW-0378">Hydrolase</keyword>
<dbReference type="RefSeq" id="WP_066149932.1">
    <property type="nucleotide sequence ID" value="NZ_CP037867.1"/>
</dbReference>
<dbReference type="Gene3D" id="2.40.70.10">
    <property type="entry name" value="Acid Proteases"/>
    <property type="match status" value="1"/>
</dbReference>
<dbReference type="Proteomes" id="UP000293912">
    <property type="component" value="Chromosome"/>
</dbReference>
<keyword evidence="2" id="KW-0645">Protease</keyword>
<dbReference type="SUPFAM" id="SSF50630">
    <property type="entry name" value="Acid proteases"/>
    <property type="match status" value="1"/>
</dbReference>
<dbReference type="GO" id="GO:0006508">
    <property type="term" value="P:proteolysis"/>
    <property type="evidence" value="ECO:0007669"/>
    <property type="project" value="UniProtKB-KW"/>
</dbReference>
<dbReference type="PROSITE" id="PS00141">
    <property type="entry name" value="ASP_PROTEASE"/>
    <property type="match status" value="1"/>
</dbReference>
<dbReference type="InterPro" id="IPR001969">
    <property type="entry name" value="Aspartic_peptidase_AS"/>
</dbReference>
<dbReference type="AlphaFoldDB" id="A0A4P6WYK9"/>
<reference evidence="2 3" key="1">
    <citation type="submission" date="2019-03" db="EMBL/GenBank/DDBJ databases">
        <authorList>
            <person name="Sebastian G."/>
            <person name="Baumann P."/>
            <person name="Ruckert C."/>
            <person name="Kalinowski J."/>
            <person name="Nebel B."/>
            <person name="Takors R."/>
            <person name="Blombach B."/>
        </authorList>
    </citation>
    <scope>NUCLEOTIDE SEQUENCE [LARGE SCALE GENOMIC DNA]</scope>
    <source>
        <strain evidence="2 3">DSM 1084</strain>
    </source>
</reference>